<evidence type="ECO:0000313" key="5">
    <source>
        <dbReference type="Proteomes" id="UP001154420"/>
    </source>
</evidence>
<evidence type="ECO:0000256" key="1">
    <source>
        <dbReference type="ARBA" id="ARBA00023239"/>
    </source>
</evidence>
<dbReference type="Gene3D" id="3.20.20.140">
    <property type="entry name" value="Metal-dependent hydrolases"/>
    <property type="match status" value="1"/>
</dbReference>
<dbReference type="InterPro" id="IPR032466">
    <property type="entry name" value="Metal_Hydrolase"/>
</dbReference>
<evidence type="ECO:0000256" key="2">
    <source>
        <dbReference type="SAM" id="Coils"/>
    </source>
</evidence>
<dbReference type="InterPro" id="IPR006680">
    <property type="entry name" value="Amidohydro-rel"/>
</dbReference>
<dbReference type="SUPFAM" id="SSF51556">
    <property type="entry name" value="Metallo-dependent hydrolases"/>
    <property type="match status" value="1"/>
</dbReference>
<keyword evidence="2" id="KW-0175">Coiled coil</keyword>
<reference evidence="4" key="1">
    <citation type="submission" date="2018-09" db="EMBL/GenBank/DDBJ databases">
        <title>Murine metabolic-syndrome-specific gut microbial biobank.</title>
        <authorList>
            <person name="Liu C."/>
        </authorList>
    </citation>
    <scope>NUCLEOTIDE SEQUENCE</scope>
    <source>
        <strain evidence="4">D42-62</strain>
    </source>
</reference>
<dbReference type="RefSeq" id="WP_160561540.1">
    <property type="nucleotide sequence ID" value="NZ_QZDT01000041.1"/>
</dbReference>
<proteinExistence type="predicted"/>
<evidence type="ECO:0000313" key="4">
    <source>
        <dbReference type="EMBL" id="NBJ94514.1"/>
    </source>
</evidence>
<organism evidence="4 5">
    <name type="scientific">Parablautia muri</name>
    <dbReference type="NCBI Taxonomy" id="2320879"/>
    <lineage>
        <taxon>Bacteria</taxon>
        <taxon>Bacillati</taxon>
        <taxon>Bacillota</taxon>
        <taxon>Clostridia</taxon>
        <taxon>Lachnospirales</taxon>
        <taxon>Lachnospiraceae</taxon>
        <taxon>Parablautia</taxon>
    </lineage>
</organism>
<dbReference type="GO" id="GO:0016831">
    <property type="term" value="F:carboxy-lyase activity"/>
    <property type="evidence" value="ECO:0007669"/>
    <property type="project" value="InterPro"/>
</dbReference>
<evidence type="ECO:0000259" key="3">
    <source>
        <dbReference type="Pfam" id="PF04909"/>
    </source>
</evidence>
<dbReference type="Pfam" id="PF04909">
    <property type="entry name" value="Amidohydro_2"/>
    <property type="match status" value="1"/>
</dbReference>
<sequence>MVIDSHEHIMFPIKTQLDKMDAAGVDKTVLFCTAPHPEKAGTLSELEAEMAALNKILAGSNTKEDNISRLKKNIAEVAEAVRAYPDRFLGFGAVPLGMELEETEKWIDTQITSNSLYGIGEFTPGNEQQIRQLDTVFQALMDTRSYPVWVHTFHPVTMEGIKLLMSLCEKYPGIPVIFGHLGGSNWMEVIKFTKEHENIYLDLSAAFASIATKMALTELPERCLYSSDAPYGEPYLYRQLIEFVSPDKRAAEMALGENISRLLELH</sequence>
<dbReference type="InterPro" id="IPR032465">
    <property type="entry name" value="ACMSD"/>
</dbReference>
<feature type="coiled-coil region" evidence="2">
    <location>
        <begin position="43"/>
        <end position="80"/>
    </location>
</feature>
<name>A0A9X5BIW9_9FIRM</name>
<feature type="domain" description="Amidohydrolase-related" evidence="3">
    <location>
        <begin position="72"/>
        <end position="264"/>
    </location>
</feature>
<dbReference type="GO" id="GO:0016787">
    <property type="term" value="F:hydrolase activity"/>
    <property type="evidence" value="ECO:0007669"/>
    <property type="project" value="InterPro"/>
</dbReference>
<keyword evidence="1" id="KW-0456">Lyase</keyword>
<keyword evidence="5" id="KW-1185">Reference proteome</keyword>
<dbReference type="EMBL" id="QZDT01000041">
    <property type="protein sequence ID" value="NBJ94514.1"/>
    <property type="molecule type" value="Genomic_DNA"/>
</dbReference>
<gene>
    <name evidence="4" type="ORF">D5281_18500</name>
</gene>
<protein>
    <submittedName>
        <fullName evidence="4">Amidohydrolase</fullName>
    </submittedName>
</protein>
<comment type="caution">
    <text evidence="4">The sequence shown here is derived from an EMBL/GenBank/DDBJ whole genome shotgun (WGS) entry which is preliminary data.</text>
</comment>
<dbReference type="OrthoDB" id="9777673at2"/>
<accession>A0A9X5BIW9</accession>
<dbReference type="PANTHER" id="PTHR21240">
    <property type="entry name" value="2-AMINO-3-CARBOXYLMUCONATE-6-SEMIALDEHYDE DECARBOXYLASE"/>
    <property type="match status" value="1"/>
</dbReference>
<dbReference type="Proteomes" id="UP001154420">
    <property type="component" value="Unassembled WGS sequence"/>
</dbReference>
<dbReference type="AlphaFoldDB" id="A0A9X5BIW9"/>